<name>A0ACC2EDE0_DIPCM</name>
<comment type="caution">
    <text evidence="1">The sequence shown here is derived from an EMBL/GenBank/DDBJ whole genome shotgun (WGS) entry which is preliminary data.</text>
</comment>
<proteinExistence type="predicted"/>
<evidence type="ECO:0000313" key="2">
    <source>
        <dbReference type="Proteomes" id="UP001162992"/>
    </source>
</evidence>
<keyword evidence="2" id="KW-1185">Reference proteome</keyword>
<reference evidence="2" key="1">
    <citation type="journal article" date="2024" name="Proc. Natl. Acad. Sci. U.S.A.">
        <title>Extraordinary preservation of gene collinearity over three hundred million years revealed in homosporous lycophytes.</title>
        <authorList>
            <person name="Li C."/>
            <person name="Wickell D."/>
            <person name="Kuo L.Y."/>
            <person name="Chen X."/>
            <person name="Nie B."/>
            <person name="Liao X."/>
            <person name="Peng D."/>
            <person name="Ji J."/>
            <person name="Jenkins J."/>
            <person name="Williams M."/>
            <person name="Shu S."/>
            <person name="Plott C."/>
            <person name="Barry K."/>
            <person name="Rajasekar S."/>
            <person name="Grimwood J."/>
            <person name="Han X."/>
            <person name="Sun S."/>
            <person name="Hou Z."/>
            <person name="He W."/>
            <person name="Dai G."/>
            <person name="Sun C."/>
            <person name="Schmutz J."/>
            <person name="Leebens-Mack J.H."/>
            <person name="Li F.W."/>
            <person name="Wang L."/>
        </authorList>
    </citation>
    <scope>NUCLEOTIDE SEQUENCE [LARGE SCALE GENOMIC DNA]</scope>
    <source>
        <strain evidence="2">cv. PW_Plant_1</strain>
    </source>
</reference>
<dbReference type="EMBL" id="CM055093">
    <property type="protein sequence ID" value="KAJ7564598.1"/>
    <property type="molecule type" value="Genomic_DNA"/>
</dbReference>
<evidence type="ECO:0000313" key="1">
    <source>
        <dbReference type="EMBL" id="KAJ7564598.1"/>
    </source>
</evidence>
<protein>
    <submittedName>
        <fullName evidence="1">Uncharacterized protein</fullName>
    </submittedName>
</protein>
<sequence>MANGSYELLGETRRSLEAILSKMLLVKKEGKAKAELRELVTEASILFLNLRQINRIILQEEDKVKSETEAAKSPVDYTTLQLHNLLYEKNHYLKAIKTCKDFKSKYADIELVPEEEFFKDAPDELKADPSLRENPHKLMLQRLNFEMHQRKDLCKQRDLLEARKKILQENIANRRKFLSSLPSQLKSLKKASLPVQQHLGIQHTKRMKQHHLAELLPPPLYILYSQLLSYKEAFGESVDLEILGSAKDAQAVIRQQANKEAGALPSDEVKIDNEEVEEDDDSQRRRKRTKKDHEKESSDAMGVYHTHPLSVILHVYDDEKIEGEKPPKLLALRFEYMQMLNVISVVLDGSLDQNGLLDNLFPDDTGLDLPNQAAKFFAAGEVYSGGKHQPRWYKWAQHLAGLDFLPETPPLMQDPKKPSANEHLQISSGLSIYRQQHRVQIVLKQLRARKKAQLALKEQLAFLTKLERPPLRFTNVPWALNNPKNALHSWIEVECSSQQSPSLLEREAQLVGSAETSSDITASAAGISENEGGREDGELPSAPVVSRVIVETSLNVEPVAITTPSKEADDLALAEGPTATSKHFHSTLEKASTKVQKSKSIKVAYGRDNVVHTGSGNVMVVTSLGPDIDSLGGETIDSMDIEEPTEGTTEDTELPRIQQSWKDHAVREFSAVFRRDVTGWKVFELEAQIQLSLEYPRRCPAFQLRMLSDVESRPMPAAPPGVLDVVETSVTVLEPVRWFNQLRTIESKVNLSVLAKLPKSEENYVLAHQIALLSMLFDLEVDYELAYQSVPHMNSTLLNMGLSDVLDGKLGPRSFRGRDRRKLLDLNQ</sequence>
<organism evidence="1 2">
    <name type="scientific">Diphasiastrum complanatum</name>
    <name type="common">Issler's clubmoss</name>
    <name type="synonym">Lycopodium complanatum</name>
    <dbReference type="NCBI Taxonomy" id="34168"/>
    <lineage>
        <taxon>Eukaryota</taxon>
        <taxon>Viridiplantae</taxon>
        <taxon>Streptophyta</taxon>
        <taxon>Embryophyta</taxon>
        <taxon>Tracheophyta</taxon>
        <taxon>Lycopodiopsida</taxon>
        <taxon>Lycopodiales</taxon>
        <taxon>Lycopodiaceae</taxon>
        <taxon>Lycopodioideae</taxon>
        <taxon>Diphasiastrum</taxon>
    </lineage>
</organism>
<gene>
    <name evidence="1" type="ORF">O6H91_02G024900</name>
</gene>
<accession>A0ACC2EDE0</accession>
<dbReference type="Proteomes" id="UP001162992">
    <property type="component" value="Chromosome 2"/>
</dbReference>